<evidence type="ECO:0000256" key="2">
    <source>
        <dbReference type="ARBA" id="ARBA00023125"/>
    </source>
</evidence>
<gene>
    <name evidence="6" type="ORF">GCM10012275_58580</name>
</gene>
<organism evidence="6 7">
    <name type="scientific">Longimycelium tulufanense</name>
    <dbReference type="NCBI Taxonomy" id="907463"/>
    <lineage>
        <taxon>Bacteria</taxon>
        <taxon>Bacillati</taxon>
        <taxon>Actinomycetota</taxon>
        <taxon>Actinomycetes</taxon>
        <taxon>Pseudonocardiales</taxon>
        <taxon>Pseudonocardiaceae</taxon>
        <taxon>Longimycelium</taxon>
    </lineage>
</organism>
<dbReference type="InterPro" id="IPR001647">
    <property type="entry name" value="HTH_TetR"/>
</dbReference>
<dbReference type="RefSeq" id="WP_189061669.1">
    <property type="nucleotide sequence ID" value="NZ_BMMK01000047.1"/>
</dbReference>
<dbReference type="SUPFAM" id="SSF48498">
    <property type="entry name" value="Tetracyclin repressor-like, C-terminal domain"/>
    <property type="match status" value="1"/>
</dbReference>
<name>A0A8J3FY92_9PSEU</name>
<reference evidence="6" key="1">
    <citation type="journal article" date="2014" name="Int. J. Syst. Evol. Microbiol.">
        <title>Complete genome sequence of Corynebacterium casei LMG S-19264T (=DSM 44701T), isolated from a smear-ripened cheese.</title>
        <authorList>
            <consortium name="US DOE Joint Genome Institute (JGI-PGF)"/>
            <person name="Walter F."/>
            <person name="Albersmeier A."/>
            <person name="Kalinowski J."/>
            <person name="Ruckert C."/>
        </authorList>
    </citation>
    <scope>NUCLEOTIDE SEQUENCE</scope>
    <source>
        <strain evidence="6">CGMCC 4.5737</strain>
    </source>
</reference>
<dbReference type="Proteomes" id="UP000637578">
    <property type="component" value="Unassembled WGS sequence"/>
</dbReference>
<comment type="caution">
    <text evidence="6">The sequence shown here is derived from an EMBL/GenBank/DDBJ whole genome shotgun (WGS) entry which is preliminary data.</text>
</comment>
<dbReference type="PRINTS" id="PR00455">
    <property type="entry name" value="HTHTETR"/>
</dbReference>
<dbReference type="Pfam" id="PF00440">
    <property type="entry name" value="TetR_N"/>
    <property type="match status" value="1"/>
</dbReference>
<reference evidence="6" key="2">
    <citation type="submission" date="2020-09" db="EMBL/GenBank/DDBJ databases">
        <authorList>
            <person name="Sun Q."/>
            <person name="Zhou Y."/>
        </authorList>
    </citation>
    <scope>NUCLEOTIDE SEQUENCE</scope>
    <source>
        <strain evidence="6">CGMCC 4.5737</strain>
    </source>
</reference>
<feature type="domain" description="HTH tetR-type" evidence="5">
    <location>
        <begin position="4"/>
        <end position="64"/>
    </location>
</feature>
<evidence type="ECO:0000256" key="3">
    <source>
        <dbReference type="ARBA" id="ARBA00023163"/>
    </source>
</evidence>
<dbReference type="EMBL" id="BMMK01000047">
    <property type="protein sequence ID" value="GGM80249.1"/>
    <property type="molecule type" value="Genomic_DNA"/>
</dbReference>
<dbReference type="AlphaFoldDB" id="A0A8J3FY92"/>
<protein>
    <submittedName>
        <fullName evidence="6">TetR family transcriptional regulator</fullName>
    </submittedName>
</protein>
<dbReference type="PROSITE" id="PS50977">
    <property type="entry name" value="HTH_TETR_2"/>
    <property type="match status" value="1"/>
</dbReference>
<evidence type="ECO:0000256" key="1">
    <source>
        <dbReference type="ARBA" id="ARBA00023015"/>
    </source>
</evidence>
<dbReference type="SUPFAM" id="SSF46689">
    <property type="entry name" value="Homeodomain-like"/>
    <property type="match status" value="1"/>
</dbReference>
<sequence>MDDEEARQRVLDAAEALFYERGLQAVGIDDIRAASGVSLKRLYRCFGSKHELVSAYLDRTDLRWRSALAEYVSAVGGDPREAVLAVFDWLGLWFAEPGFRGCAFINAHGELGEVAPDVAAATRRHKEALLAYLTRLAERACPGAGRALANQLLLVVDGAIVTAAVHGASGAAAAGRAAAAALLDAAEHSRAARLHRDQQVIRS</sequence>
<dbReference type="InterPro" id="IPR036271">
    <property type="entry name" value="Tet_transcr_reg_TetR-rel_C_sf"/>
</dbReference>
<feature type="DNA-binding region" description="H-T-H motif" evidence="4">
    <location>
        <begin position="27"/>
        <end position="46"/>
    </location>
</feature>
<evidence type="ECO:0000259" key="5">
    <source>
        <dbReference type="PROSITE" id="PS50977"/>
    </source>
</evidence>
<keyword evidence="7" id="KW-1185">Reference proteome</keyword>
<dbReference type="Gene3D" id="1.10.357.10">
    <property type="entry name" value="Tetracycline Repressor, domain 2"/>
    <property type="match status" value="1"/>
</dbReference>
<evidence type="ECO:0000313" key="7">
    <source>
        <dbReference type="Proteomes" id="UP000637578"/>
    </source>
</evidence>
<dbReference type="PANTHER" id="PTHR47506">
    <property type="entry name" value="TRANSCRIPTIONAL REGULATORY PROTEIN"/>
    <property type="match status" value="1"/>
</dbReference>
<dbReference type="InterPro" id="IPR009057">
    <property type="entry name" value="Homeodomain-like_sf"/>
</dbReference>
<dbReference type="PANTHER" id="PTHR47506:SF1">
    <property type="entry name" value="HTH-TYPE TRANSCRIPTIONAL REGULATOR YJDC"/>
    <property type="match status" value="1"/>
</dbReference>
<keyword evidence="1" id="KW-0805">Transcription regulation</keyword>
<keyword evidence="2 4" id="KW-0238">DNA-binding</keyword>
<keyword evidence="3" id="KW-0804">Transcription</keyword>
<accession>A0A8J3FY92</accession>
<evidence type="ECO:0000313" key="6">
    <source>
        <dbReference type="EMBL" id="GGM80249.1"/>
    </source>
</evidence>
<proteinExistence type="predicted"/>
<dbReference type="GO" id="GO:0003677">
    <property type="term" value="F:DNA binding"/>
    <property type="evidence" value="ECO:0007669"/>
    <property type="project" value="UniProtKB-UniRule"/>
</dbReference>
<evidence type="ECO:0000256" key="4">
    <source>
        <dbReference type="PROSITE-ProRule" id="PRU00335"/>
    </source>
</evidence>